<reference evidence="1" key="1">
    <citation type="submission" date="2018-11" db="EMBL/GenBank/DDBJ databases">
        <authorList>
            <consortium name="Pathogen Informatics"/>
        </authorList>
    </citation>
    <scope>NUCLEOTIDE SEQUENCE</scope>
</reference>
<dbReference type="AlphaFoldDB" id="A0A448WE42"/>
<dbReference type="EMBL" id="CAAALY010006371">
    <property type="protein sequence ID" value="VEL09460.1"/>
    <property type="molecule type" value="Genomic_DNA"/>
</dbReference>
<dbReference type="Proteomes" id="UP000784294">
    <property type="component" value="Unassembled WGS sequence"/>
</dbReference>
<protein>
    <submittedName>
        <fullName evidence="1">Uncharacterized protein</fullName>
    </submittedName>
</protein>
<evidence type="ECO:0000313" key="1">
    <source>
        <dbReference type="EMBL" id="VEL09460.1"/>
    </source>
</evidence>
<sequence length="109" mass="11882">MLFFLQSAAPGSSASLGAEQLLLSNAADLIVLYQRREAAWRLRHDLVEATAHSSALALADANRLLSAHRHASVESASALYNLSTRQLSALTNQVTNERSLANLRLREVE</sequence>
<comment type="caution">
    <text evidence="1">The sequence shown here is derived from an EMBL/GenBank/DDBJ whole genome shotgun (WGS) entry which is preliminary data.</text>
</comment>
<keyword evidence="2" id="KW-1185">Reference proteome</keyword>
<gene>
    <name evidence="1" type="ORF">PXEA_LOCUS2900</name>
</gene>
<accession>A0A448WE42</accession>
<name>A0A448WE42_9PLAT</name>
<evidence type="ECO:0000313" key="2">
    <source>
        <dbReference type="Proteomes" id="UP000784294"/>
    </source>
</evidence>
<organism evidence="1 2">
    <name type="scientific">Protopolystoma xenopodis</name>
    <dbReference type="NCBI Taxonomy" id="117903"/>
    <lineage>
        <taxon>Eukaryota</taxon>
        <taxon>Metazoa</taxon>
        <taxon>Spiralia</taxon>
        <taxon>Lophotrochozoa</taxon>
        <taxon>Platyhelminthes</taxon>
        <taxon>Monogenea</taxon>
        <taxon>Polyopisthocotylea</taxon>
        <taxon>Polystomatidea</taxon>
        <taxon>Polystomatidae</taxon>
        <taxon>Protopolystoma</taxon>
    </lineage>
</organism>
<proteinExistence type="predicted"/>